<organism evidence="2 3">
    <name type="scientific">Hymenobacter gummosus</name>
    <dbReference type="NCBI Taxonomy" id="1776032"/>
    <lineage>
        <taxon>Bacteria</taxon>
        <taxon>Pseudomonadati</taxon>
        <taxon>Bacteroidota</taxon>
        <taxon>Cytophagia</taxon>
        <taxon>Cytophagales</taxon>
        <taxon>Hymenobacteraceae</taxon>
        <taxon>Hymenobacter</taxon>
    </lineage>
</organism>
<dbReference type="SUPFAM" id="SSF52540">
    <property type="entry name" value="P-loop containing nucleoside triphosphate hydrolases"/>
    <property type="match status" value="1"/>
</dbReference>
<dbReference type="OrthoDB" id="9151999at2"/>
<evidence type="ECO:0000313" key="2">
    <source>
        <dbReference type="EMBL" id="RTQ49250.1"/>
    </source>
</evidence>
<dbReference type="InterPro" id="IPR038727">
    <property type="entry name" value="NadR/Ttd14_AAA_dom"/>
</dbReference>
<accession>A0A431U236</accession>
<gene>
    <name evidence="2" type="ORF">EJV47_13995</name>
</gene>
<dbReference type="AlphaFoldDB" id="A0A431U236"/>
<dbReference type="Pfam" id="PF13521">
    <property type="entry name" value="AAA_28"/>
    <property type="match status" value="1"/>
</dbReference>
<dbReference type="Proteomes" id="UP000282184">
    <property type="component" value="Unassembled WGS sequence"/>
</dbReference>
<evidence type="ECO:0000313" key="3">
    <source>
        <dbReference type="Proteomes" id="UP000282184"/>
    </source>
</evidence>
<dbReference type="PANTHER" id="PTHR37512:SF1">
    <property type="entry name" value="NADR_TTD14 AAA DOMAIN-CONTAINING PROTEIN"/>
    <property type="match status" value="1"/>
</dbReference>
<protein>
    <submittedName>
        <fullName evidence="2">ATPase</fullName>
    </submittedName>
</protein>
<dbReference type="InterPro" id="IPR027417">
    <property type="entry name" value="P-loop_NTPase"/>
</dbReference>
<feature type="domain" description="NadR/Ttd14 AAA" evidence="1">
    <location>
        <begin position="3"/>
        <end position="163"/>
    </location>
</feature>
<evidence type="ECO:0000259" key="1">
    <source>
        <dbReference type="Pfam" id="PF13521"/>
    </source>
</evidence>
<reference evidence="2 3" key="1">
    <citation type="submission" date="2018-12" db="EMBL/GenBank/DDBJ databases">
        <title>Hymenobacter gummosus sp. nov., isolated from a spring.</title>
        <authorList>
            <person name="Nie L."/>
        </authorList>
    </citation>
    <scope>NUCLEOTIDE SEQUENCE [LARGE SCALE GENOMIC DNA]</scope>
    <source>
        <strain evidence="2 3">KCTC 52166</strain>
    </source>
</reference>
<sequence>MLRVALTGPESTGKTTLSRQLAAHYGTLWVPEYARQYLDEHHIGFDYTLADVERIARGQLAAEDAAVAEAAARGLPVVFCDTELLVIKVWTEHAFGQCPDWILTEMQRRRYDLILLLGTDIPWEPDPQREHPHLRQHFYELYRTELTDQLSNFAELSGSAAHRLEQACFLVDELLGRGADPLQRGPHFEQLPL</sequence>
<dbReference type="PANTHER" id="PTHR37512">
    <property type="entry name" value="TRIFUNCTIONAL NAD BIOSYNTHESIS/REGULATOR PROTEIN NADR"/>
    <property type="match status" value="1"/>
</dbReference>
<proteinExistence type="predicted"/>
<dbReference type="Gene3D" id="3.40.50.300">
    <property type="entry name" value="P-loop containing nucleotide triphosphate hydrolases"/>
    <property type="match status" value="1"/>
</dbReference>
<dbReference type="InterPro" id="IPR052735">
    <property type="entry name" value="NAD_biosynth-regulator"/>
</dbReference>
<name>A0A431U236_9BACT</name>
<dbReference type="EMBL" id="RXOF01000007">
    <property type="protein sequence ID" value="RTQ49250.1"/>
    <property type="molecule type" value="Genomic_DNA"/>
</dbReference>
<keyword evidence="3" id="KW-1185">Reference proteome</keyword>
<comment type="caution">
    <text evidence="2">The sequence shown here is derived from an EMBL/GenBank/DDBJ whole genome shotgun (WGS) entry which is preliminary data.</text>
</comment>
<dbReference type="RefSeq" id="WP_126693781.1">
    <property type="nucleotide sequence ID" value="NZ_RXOF01000007.1"/>
</dbReference>